<evidence type="ECO:0000256" key="1">
    <source>
        <dbReference type="SAM" id="MobiDB-lite"/>
    </source>
</evidence>
<feature type="region of interest" description="Disordered" evidence="1">
    <location>
        <begin position="1"/>
        <end position="22"/>
    </location>
</feature>
<feature type="compositionally biased region" description="Basic and acidic residues" evidence="1">
    <location>
        <begin position="9"/>
        <end position="22"/>
    </location>
</feature>
<evidence type="ECO:0000313" key="2">
    <source>
        <dbReference type="EMBL" id="KJZ81682.1"/>
    </source>
</evidence>
<reference evidence="2 3" key="1">
    <citation type="journal article" date="2015" name="Phytopathology">
        <title>Genomes of Candidatus Liberibacter solanacearum haplotype A from New Zealand and the USA suggest significant genome plasticity in the species.</title>
        <authorList>
            <person name="Thompson S.M."/>
            <person name="Johnson C.P."/>
            <person name="Lu A.Y."/>
            <person name="Frampton R.A."/>
            <person name="Sullivan K.L."/>
            <person name="Fiers M.W."/>
            <person name="Crowhurst R.N."/>
            <person name="Pitman A.R."/>
            <person name="Scott I."/>
            <person name="Gudmestad N.C."/>
            <person name="Smith G.R."/>
        </authorList>
    </citation>
    <scope>NUCLEOTIDE SEQUENCE [LARGE SCALE GENOMIC DNA]</scope>
    <source>
        <strain evidence="2 3">LsoNZ1</strain>
    </source>
</reference>
<evidence type="ECO:0000313" key="3">
    <source>
        <dbReference type="Proteomes" id="UP000033731"/>
    </source>
</evidence>
<proteinExistence type="predicted"/>
<organism evidence="2 3">
    <name type="scientific">Candidatus Liberibacter solanacearum</name>
    <dbReference type="NCBI Taxonomy" id="556287"/>
    <lineage>
        <taxon>Bacteria</taxon>
        <taxon>Pseudomonadati</taxon>
        <taxon>Pseudomonadota</taxon>
        <taxon>Alphaproteobacteria</taxon>
        <taxon>Hyphomicrobiales</taxon>
        <taxon>Rhizobiaceae</taxon>
        <taxon>Liberibacter</taxon>
    </lineage>
</organism>
<dbReference type="EMBL" id="JMTK01000002">
    <property type="protein sequence ID" value="KJZ81682.1"/>
    <property type="molecule type" value="Genomic_DNA"/>
</dbReference>
<accession>A0A0F4VLX0</accession>
<dbReference type="RefSeq" id="WP_045960647.1">
    <property type="nucleotide sequence ID" value="NZ_JMTK01000002.1"/>
</dbReference>
<protein>
    <submittedName>
        <fullName evidence="2">Uncharacterized protein</fullName>
    </submittedName>
</protein>
<name>A0A0F4VLX0_9HYPH</name>
<dbReference type="AlphaFoldDB" id="A0A0F4VLX0"/>
<sequence>MLLSMNEEDEKRKQEAVRHLSSQKLRDPTLFEGAGDQLAKTPFRMVESLFSVALPDDYQSPFRHDPQTQGTVAGLIDQMSVLSAYIAPWNVGKYLGAGATTMKFVKAGGLANMTLSIGAESRRDQLQRGVDPSTALKMGIIEGIGGNFFSILIQNNIYNINH</sequence>
<keyword evidence="3" id="KW-1185">Reference proteome</keyword>
<dbReference type="Proteomes" id="UP000033731">
    <property type="component" value="Unassembled WGS sequence"/>
</dbReference>
<dbReference type="PATRIC" id="fig|556287.9.peg.424"/>
<comment type="caution">
    <text evidence="2">The sequence shown here is derived from an EMBL/GenBank/DDBJ whole genome shotgun (WGS) entry which is preliminary data.</text>
</comment>
<gene>
    <name evidence="2" type="ORF">DJ66_0404</name>
</gene>